<dbReference type="EMBL" id="CP046056">
    <property type="protein sequence ID" value="QQD23251.1"/>
    <property type="molecule type" value="Genomic_DNA"/>
</dbReference>
<evidence type="ECO:0000313" key="1">
    <source>
        <dbReference type="EMBL" id="QQD23251.1"/>
    </source>
</evidence>
<dbReference type="RefSeq" id="WP_228345769.1">
    <property type="nucleotide sequence ID" value="NZ_CP045550.1"/>
</dbReference>
<sequence length="128" mass="14860">MTFRRTLPWSLLLVALLSACSPVPYQPAIQDSLQNGYRSEEIAPGVFVIEVRQNSRLRLQLNREETLDTLQQHWQRRAAELCKHGYRGSPEVVLPVDARLRDFQCSLPECQHYPLVSGIAWCHQRYEL</sequence>
<reference evidence="1 2" key="1">
    <citation type="submission" date="2019-11" db="EMBL/GenBank/DDBJ databases">
        <title>Venatorbacter sp. nov. a predator of Campylobacter and other Gram-negative bacteria.</title>
        <authorList>
            <person name="Saeedi A."/>
            <person name="Cummings N.J."/>
            <person name="Connerton I.F."/>
            <person name="Connerton P.L."/>
        </authorList>
    </citation>
    <scope>NUCLEOTIDE SEQUENCE [LARGE SCALE GENOMIC DNA]</scope>
    <source>
        <strain evidence="1">XL5</strain>
    </source>
</reference>
<protein>
    <submittedName>
        <fullName evidence="1">Uncharacterized protein</fullName>
    </submittedName>
</protein>
<gene>
    <name evidence="1" type="ORF">GJQ55_01630</name>
</gene>
<dbReference type="AlphaFoldDB" id="A0A9E8JL93"/>
<accession>A0A9E8JL93</accession>
<keyword evidence="2" id="KW-1185">Reference proteome</keyword>
<name>A0A9E8JL93_9GAMM</name>
<evidence type="ECO:0000313" key="2">
    <source>
        <dbReference type="Proteomes" id="UP000596074"/>
    </source>
</evidence>
<dbReference type="PROSITE" id="PS51257">
    <property type="entry name" value="PROKAR_LIPOPROTEIN"/>
    <property type="match status" value="1"/>
</dbReference>
<dbReference type="Proteomes" id="UP000596074">
    <property type="component" value="Chromosome"/>
</dbReference>
<dbReference type="KEGG" id="vcw:GJQ55_01630"/>
<proteinExistence type="predicted"/>
<organism evidence="1 2">
    <name type="scientific">Venatoribacter cucullus</name>
    <dbReference type="NCBI Taxonomy" id="2661630"/>
    <lineage>
        <taxon>Bacteria</taxon>
        <taxon>Pseudomonadati</taxon>
        <taxon>Pseudomonadota</taxon>
        <taxon>Gammaproteobacteria</taxon>
        <taxon>Oceanospirillales</taxon>
        <taxon>Oceanospirillaceae</taxon>
        <taxon>Venatoribacter</taxon>
    </lineage>
</organism>